<evidence type="ECO:0000313" key="3">
    <source>
        <dbReference type="Proteomes" id="UP000291020"/>
    </source>
</evidence>
<proteinExistence type="predicted"/>
<keyword evidence="3" id="KW-1185">Reference proteome</keyword>
<evidence type="ECO:0000259" key="1">
    <source>
        <dbReference type="Pfam" id="PF14910"/>
    </source>
</evidence>
<dbReference type="InterPro" id="IPR042320">
    <property type="entry name" value="MMS22-like"/>
</dbReference>
<reference evidence="2" key="3">
    <citation type="submission" date="2025-09" db="UniProtKB">
        <authorList>
            <consortium name="Ensembl"/>
        </authorList>
    </citation>
    <scope>IDENTIFICATION</scope>
</reference>
<sequence length="651" mass="75172">MDDDFTISLTPPYLTESLEMAMEVEKENSRPPCFSCALDNRDGGRNFSVESHLASGSLKRLLLRLDPSPTDYEEDTVEIFGFHWVTEIALVESCRLLFGLLRYDILITSLTRFQYLIILCQAANLHSEAGNIRHECIIFLHYVKVFIFRYLESHKTEDDGLLHPYEELEVQLPSVLVEELHALTLHIGHLYELPSSILGAFTIQHQAKLFPPSWHLLHLHLDIHWLVLEILHVLSEKMLRQIVYAHQFMNLTGENLTNISLFEAHCGNLFCDLINLSINKYTKVRPSEALTSHHYPCSCIKELWVLLIHLLDHRNKGSHTESFWSWVNKLLKKVFERPSTAEGMSVFEPVQCKDPLSFSWWIITHLASLYQFDRNGNVEEKKQVESNWHFVEELLKRSTDAQAAVLEEQIRMHLQCCLTLCSFWDLNLPTVTILWEYYCKNLNSSFTIPWLGLKGLASVSKTPLSMLELVKSCCSDQQSPDLYKSSNSYLIFLCILAQMMKEAMDSNVTHPWKQIKGRIYSKFHQKRMRELTEVGLQNFFNLFLVLAAVAETEDIASRVLDLLDFLSPTSISTSQRALIWRGYFAFLLMYIEKNMDISVLAEKLSHAFCEKAKEFLVTKNDHTHKQNLWTPLSTYIDGVQEVPSAFSQSPG</sequence>
<evidence type="ECO:0000313" key="2">
    <source>
        <dbReference type="Ensembl" id="ENSGAGP00000028653.1"/>
    </source>
</evidence>
<reference evidence="2" key="2">
    <citation type="submission" date="2025-08" db="UniProtKB">
        <authorList>
            <consortium name="Ensembl"/>
        </authorList>
    </citation>
    <scope>IDENTIFICATION</scope>
</reference>
<dbReference type="Proteomes" id="UP000291020">
    <property type="component" value="Unassembled WGS sequence"/>
</dbReference>
<dbReference type="PANTHER" id="PTHR28547">
    <property type="entry name" value="PROTEIN MMS22-LIKE"/>
    <property type="match status" value="1"/>
</dbReference>
<dbReference type="Pfam" id="PF14910">
    <property type="entry name" value="MMS22L_N"/>
    <property type="match status" value="1"/>
</dbReference>
<dbReference type="GO" id="GO:0031297">
    <property type="term" value="P:replication fork processing"/>
    <property type="evidence" value="ECO:0007669"/>
    <property type="project" value="InterPro"/>
</dbReference>
<dbReference type="Ensembl" id="ENSGAGT00000032545.1">
    <property type="protein sequence ID" value="ENSGAGP00000028653.1"/>
    <property type="gene ID" value="ENSGAGG00000020746.1"/>
</dbReference>
<organism evidence="2 3">
    <name type="scientific">Gopherus agassizii</name>
    <name type="common">Agassiz's desert tortoise</name>
    <dbReference type="NCBI Taxonomy" id="38772"/>
    <lineage>
        <taxon>Eukaryota</taxon>
        <taxon>Metazoa</taxon>
        <taxon>Chordata</taxon>
        <taxon>Craniata</taxon>
        <taxon>Vertebrata</taxon>
        <taxon>Euteleostomi</taxon>
        <taxon>Archelosauria</taxon>
        <taxon>Testudinata</taxon>
        <taxon>Testudines</taxon>
        <taxon>Cryptodira</taxon>
        <taxon>Durocryptodira</taxon>
        <taxon>Testudinoidea</taxon>
        <taxon>Testudinidae</taxon>
        <taxon>Gopherus</taxon>
    </lineage>
</organism>
<dbReference type="AlphaFoldDB" id="A0A452IKX4"/>
<dbReference type="GO" id="GO:0043596">
    <property type="term" value="C:nuclear replication fork"/>
    <property type="evidence" value="ECO:0007669"/>
    <property type="project" value="TreeGrafter"/>
</dbReference>
<dbReference type="InterPro" id="IPR029425">
    <property type="entry name" value="MMS22L_N"/>
</dbReference>
<feature type="domain" description="Protein MMS22-like N-terminal" evidence="1">
    <location>
        <begin position="31"/>
        <end position="642"/>
    </location>
</feature>
<reference evidence="3" key="1">
    <citation type="journal article" date="2017" name="PLoS ONE">
        <title>The Agassiz's desert tortoise genome provides a resource for the conservation of a threatened species.</title>
        <authorList>
            <person name="Tollis M."/>
            <person name="DeNardo D.F."/>
            <person name="Cornelius J.A."/>
            <person name="Dolby G.A."/>
            <person name="Edwards T."/>
            <person name="Henen B.T."/>
            <person name="Karl A.E."/>
            <person name="Murphy R.W."/>
            <person name="Kusumi K."/>
        </authorList>
    </citation>
    <scope>NUCLEOTIDE SEQUENCE [LARGE SCALE GENOMIC DNA]</scope>
</reference>
<accession>A0A452IKX4</accession>
<dbReference type="PANTHER" id="PTHR28547:SF1">
    <property type="entry name" value="PROTEIN MMS22-LIKE"/>
    <property type="match status" value="1"/>
</dbReference>
<name>A0A452IKX4_9SAUR</name>
<dbReference type="GO" id="GO:0000724">
    <property type="term" value="P:double-strand break repair via homologous recombination"/>
    <property type="evidence" value="ECO:0007669"/>
    <property type="project" value="InterPro"/>
</dbReference>
<protein>
    <recommendedName>
        <fullName evidence="1">Protein MMS22-like N-terminal domain-containing protein</fullName>
    </recommendedName>
</protein>